<dbReference type="Gene3D" id="3.20.20.140">
    <property type="entry name" value="Metal-dependent hydrolases"/>
    <property type="match status" value="1"/>
</dbReference>
<dbReference type="NCBIfam" id="NF011983">
    <property type="entry name" value="PRK15446.1-4"/>
    <property type="match status" value="1"/>
</dbReference>
<dbReference type="OrthoDB" id="9785413at2"/>
<dbReference type="AlphaFoldDB" id="A0A154L1K2"/>
<dbReference type="Proteomes" id="UP000076335">
    <property type="component" value="Unassembled WGS sequence"/>
</dbReference>
<dbReference type="RefSeq" id="WP_062953160.1">
    <property type="nucleotide sequence ID" value="NZ_LPVY01000023.1"/>
</dbReference>
<proteinExistence type="predicted"/>
<protein>
    <submittedName>
        <fullName evidence="1">Phosphonate metabolism protein PhnM</fullName>
    </submittedName>
</protein>
<dbReference type="SUPFAM" id="SSF51556">
    <property type="entry name" value="Metallo-dependent hydrolases"/>
    <property type="match status" value="1"/>
</dbReference>
<dbReference type="NCBIfam" id="NF011984">
    <property type="entry name" value="PRK15446.1-5"/>
    <property type="match status" value="1"/>
</dbReference>
<dbReference type="NCBIfam" id="TIGR02318">
    <property type="entry name" value="phosphono_phnM"/>
    <property type="match status" value="1"/>
</dbReference>
<comment type="caution">
    <text evidence="1">The sequence shown here is derived from an EMBL/GenBank/DDBJ whole genome shotgun (WGS) entry which is preliminary data.</text>
</comment>
<dbReference type="PANTHER" id="PTHR43135">
    <property type="entry name" value="ALPHA-D-RIBOSE 1-METHYLPHOSPHONATE 5-TRIPHOSPHATE DIPHOSPHATASE"/>
    <property type="match status" value="1"/>
</dbReference>
<dbReference type="GO" id="GO:0019700">
    <property type="term" value="P:organic phosphonate catabolic process"/>
    <property type="evidence" value="ECO:0007669"/>
    <property type="project" value="InterPro"/>
</dbReference>
<dbReference type="InterPro" id="IPR012696">
    <property type="entry name" value="PhnM"/>
</dbReference>
<dbReference type="InterPro" id="IPR051781">
    <property type="entry name" value="Metallo-dep_Hydrolase"/>
</dbReference>
<organism evidence="1 2">
    <name type="scientific">Thalassospira lucentensis</name>
    <dbReference type="NCBI Taxonomy" id="168935"/>
    <lineage>
        <taxon>Bacteria</taxon>
        <taxon>Pseudomonadati</taxon>
        <taxon>Pseudomonadota</taxon>
        <taxon>Alphaproteobacteria</taxon>
        <taxon>Rhodospirillales</taxon>
        <taxon>Thalassospiraceae</taxon>
        <taxon>Thalassospira</taxon>
    </lineage>
</organism>
<gene>
    <name evidence="1" type="ORF">AUP42_06245</name>
</gene>
<dbReference type="GO" id="GO:0016810">
    <property type="term" value="F:hydrolase activity, acting on carbon-nitrogen (but not peptide) bonds"/>
    <property type="evidence" value="ECO:0007669"/>
    <property type="project" value="InterPro"/>
</dbReference>
<evidence type="ECO:0000313" key="2">
    <source>
        <dbReference type="Proteomes" id="UP000076335"/>
    </source>
</evidence>
<sequence>MTEQIFTNAKIVLANDVIEGAVQIRDGLITDISDRPSNLPGAEDMGGDYLMPGLVELHTDNLEKHLTPRPKTRWPATAAVIAHDNQVASAGITTVFDAISVGDVSDGSERIERLVESVTALQHALENNLLRADHKLHLRCETSYGGLVEALDNLVDLPLVKMLSVMDHTPGQRQFVSLDAYYTYYQGKYGLSDEEMRKFVASRKRDSELYSVKHRRHVVELAHQKNLALASHDDATEEHVAEAVADKMTVAEFPTTLAAAKASHEGGLGVMMGGPNLVRGGSHSGNVAAGDLAKHGYLDIISSDYVPHSLLHGVMKLFDDFDAYDLPRAVRTATLTPAKQVGLDDRGEIAVSKRGDLIRVHHSPHHPIVRGVWRLGSRVS</sequence>
<evidence type="ECO:0000313" key="1">
    <source>
        <dbReference type="EMBL" id="KZB61556.1"/>
    </source>
</evidence>
<dbReference type="EMBL" id="LPVY01000023">
    <property type="protein sequence ID" value="KZB61556.1"/>
    <property type="molecule type" value="Genomic_DNA"/>
</dbReference>
<reference evidence="1 2" key="1">
    <citation type="submission" date="2015-12" db="EMBL/GenBank/DDBJ databases">
        <title>Genome sequence of Thalassospira lucentensis MCCC 1A02072.</title>
        <authorList>
            <person name="Lu L."/>
            <person name="Lai Q."/>
            <person name="Shao Z."/>
            <person name="Qian P."/>
        </authorList>
    </citation>
    <scope>NUCLEOTIDE SEQUENCE [LARGE SCALE GENOMIC DNA]</scope>
    <source>
        <strain evidence="1 2">MCCC 1A02072</strain>
    </source>
</reference>
<dbReference type="InterPro" id="IPR011059">
    <property type="entry name" value="Metal-dep_hydrolase_composite"/>
</dbReference>
<accession>A0A154L1K2</accession>
<dbReference type="SUPFAM" id="SSF51338">
    <property type="entry name" value="Composite domain of metallo-dependent hydrolases"/>
    <property type="match status" value="1"/>
</dbReference>
<dbReference type="NCBIfam" id="NF011990">
    <property type="entry name" value="PRK15446.2-6"/>
    <property type="match status" value="1"/>
</dbReference>
<name>A0A154L1K2_9PROT</name>
<dbReference type="InterPro" id="IPR032466">
    <property type="entry name" value="Metal_Hydrolase"/>
</dbReference>
<dbReference type="PANTHER" id="PTHR43135:SF3">
    <property type="entry name" value="ALPHA-D-RIBOSE 1-METHYLPHOSPHONATE 5-TRIPHOSPHATE DIPHOSPHATASE"/>
    <property type="match status" value="1"/>
</dbReference>
<dbReference type="NCBIfam" id="NF011981">
    <property type="entry name" value="PRK15446.1-2"/>
    <property type="match status" value="1"/>
</dbReference>
<dbReference type="PIRSF" id="PIRSF038971">
    <property type="entry name" value="PhnM"/>
    <property type="match status" value="1"/>
</dbReference>
<dbReference type="CDD" id="cd01306">
    <property type="entry name" value="PhnM"/>
    <property type="match status" value="1"/>
</dbReference>